<feature type="non-terminal residue" evidence="1">
    <location>
        <position position="131"/>
    </location>
</feature>
<dbReference type="EMBL" id="BARU01046273">
    <property type="protein sequence ID" value="GAI00741.1"/>
    <property type="molecule type" value="Genomic_DNA"/>
</dbReference>
<feature type="non-terminal residue" evidence="1">
    <location>
        <position position="1"/>
    </location>
</feature>
<evidence type="ECO:0000313" key="1">
    <source>
        <dbReference type="EMBL" id="GAI00741.1"/>
    </source>
</evidence>
<gene>
    <name evidence="1" type="ORF">S03H2_69875</name>
</gene>
<sequence length="131" mass="15011">PQLELFSQDLYEDLTNPSIEKLDKSVQSWMRRALELTIDTKKEVNNARMRLDNEGFDDEIEILDSYIKILGEELELEQERRLEIAGDLEITPPVQERSLQDNLKNLFREMTLDLSVKGAGIIAVSGFTAKA</sequence>
<proteinExistence type="predicted"/>
<organism evidence="1">
    <name type="scientific">marine sediment metagenome</name>
    <dbReference type="NCBI Taxonomy" id="412755"/>
    <lineage>
        <taxon>unclassified sequences</taxon>
        <taxon>metagenomes</taxon>
        <taxon>ecological metagenomes</taxon>
    </lineage>
</organism>
<reference evidence="1" key="1">
    <citation type="journal article" date="2014" name="Front. Microbiol.">
        <title>High frequency of phylogenetically diverse reductive dehalogenase-homologous genes in deep subseafloor sedimentary metagenomes.</title>
        <authorList>
            <person name="Kawai M."/>
            <person name="Futagami T."/>
            <person name="Toyoda A."/>
            <person name="Takaki Y."/>
            <person name="Nishi S."/>
            <person name="Hori S."/>
            <person name="Arai W."/>
            <person name="Tsubouchi T."/>
            <person name="Morono Y."/>
            <person name="Uchiyama I."/>
            <person name="Ito T."/>
            <person name="Fujiyama A."/>
            <person name="Inagaki F."/>
            <person name="Takami H."/>
        </authorList>
    </citation>
    <scope>NUCLEOTIDE SEQUENCE</scope>
    <source>
        <strain evidence="1">Expedition CK06-06</strain>
    </source>
</reference>
<accession>X1L4C5</accession>
<name>X1L4C5_9ZZZZ</name>
<protein>
    <submittedName>
        <fullName evidence="1">Uncharacterized protein</fullName>
    </submittedName>
</protein>
<dbReference type="AlphaFoldDB" id="X1L4C5"/>
<comment type="caution">
    <text evidence="1">The sequence shown here is derived from an EMBL/GenBank/DDBJ whole genome shotgun (WGS) entry which is preliminary data.</text>
</comment>